<dbReference type="Proteomes" id="UP001293593">
    <property type="component" value="Unassembled WGS sequence"/>
</dbReference>
<protein>
    <submittedName>
        <fullName evidence="4">Uncharacterized protein</fullName>
    </submittedName>
</protein>
<proteinExistence type="predicted"/>
<dbReference type="PROSITE" id="PS50088">
    <property type="entry name" value="ANK_REPEAT"/>
    <property type="match status" value="1"/>
</dbReference>
<gene>
    <name evidence="4" type="ORF">QN277_023592</name>
</gene>
<feature type="repeat" description="ANK" evidence="2">
    <location>
        <begin position="180"/>
        <end position="206"/>
    </location>
</feature>
<accession>A0AAE1JLN7</accession>
<reference evidence="4" key="1">
    <citation type="submission" date="2023-10" db="EMBL/GenBank/DDBJ databases">
        <title>Chromosome-level genome of the transformable northern wattle, Acacia crassicarpa.</title>
        <authorList>
            <person name="Massaro I."/>
            <person name="Sinha N.R."/>
            <person name="Poethig S."/>
            <person name="Leichty A.R."/>
        </authorList>
    </citation>
    <scope>NUCLEOTIDE SEQUENCE</scope>
    <source>
        <strain evidence="4">Acra3RX</strain>
        <tissue evidence="4">Leaf</tissue>
    </source>
</reference>
<evidence type="ECO:0000256" key="2">
    <source>
        <dbReference type="PROSITE-ProRule" id="PRU00023"/>
    </source>
</evidence>
<evidence type="ECO:0000313" key="5">
    <source>
        <dbReference type="Proteomes" id="UP001293593"/>
    </source>
</evidence>
<keyword evidence="5" id="KW-1185">Reference proteome</keyword>
<keyword evidence="2" id="KW-0040">ANK repeat</keyword>
<dbReference type="PROSITE" id="PS50297">
    <property type="entry name" value="ANK_REP_REGION"/>
    <property type="match status" value="1"/>
</dbReference>
<evidence type="ECO:0000256" key="3">
    <source>
        <dbReference type="SAM" id="MobiDB-lite"/>
    </source>
</evidence>
<dbReference type="SUPFAM" id="SSF48403">
    <property type="entry name" value="Ankyrin repeat"/>
    <property type="match status" value="1"/>
</dbReference>
<sequence>MDDSGSGEITKDVATHEEMPSEHRQSSAFSRKVKRDLMEMQMRDDMAFLRNKKTRNLVEILNSSSVDDVQFRGNKKMREMMEKQFSSSVDDMPFCGNMVHIMDYELYKVVCDKSTDAYKFVDVLVQVCTRKKVDLATIFFDHITLTGDSLLHVAAEGGSELVLCVIAFHYPKLLYKRNLKGDTPLHVAARFRNVLAIKNILDMDEH</sequence>
<dbReference type="InterPro" id="IPR036770">
    <property type="entry name" value="Ankyrin_rpt-contain_sf"/>
</dbReference>
<feature type="compositionally biased region" description="Basic and acidic residues" evidence="3">
    <location>
        <begin position="9"/>
        <end position="25"/>
    </location>
</feature>
<dbReference type="Pfam" id="PF00023">
    <property type="entry name" value="Ank"/>
    <property type="match status" value="1"/>
</dbReference>
<evidence type="ECO:0000313" key="4">
    <source>
        <dbReference type="EMBL" id="KAK4270572.1"/>
    </source>
</evidence>
<dbReference type="InterPro" id="IPR002110">
    <property type="entry name" value="Ankyrin_rpt"/>
</dbReference>
<evidence type="ECO:0000256" key="1">
    <source>
        <dbReference type="ARBA" id="ARBA00004413"/>
    </source>
</evidence>
<organism evidence="4 5">
    <name type="scientific">Acacia crassicarpa</name>
    <name type="common">northern wattle</name>
    <dbReference type="NCBI Taxonomy" id="499986"/>
    <lineage>
        <taxon>Eukaryota</taxon>
        <taxon>Viridiplantae</taxon>
        <taxon>Streptophyta</taxon>
        <taxon>Embryophyta</taxon>
        <taxon>Tracheophyta</taxon>
        <taxon>Spermatophyta</taxon>
        <taxon>Magnoliopsida</taxon>
        <taxon>eudicotyledons</taxon>
        <taxon>Gunneridae</taxon>
        <taxon>Pentapetalae</taxon>
        <taxon>rosids</taxon>
        <taxon>fabids</taxon>
        <taxon>Fabales</taxon>
        <taxon>Fabaceae</taxon>
        <taxon>Caesalpinioideae</taxon>
        <taxon>mimosoid clade</taxon>
        <taxon>Acacieae</taxon>
        <taxon>Acacia</taxon>
    </lineage>
</organism>
<dbReference type="EMBL" id="JAWXYG010000006">
    <property type="protein sequence ID" value="KAK4270572.1"/>
    <property type="molecule type" value="Genomic_DNA"/>
</dbReference>
<feature type="region of interest" description="Disordered" evidence="3">
    <location>
        <begin position="1"/>
        <end position="30"/>
    </location>
</feature>
<comment type="subcellular location">
    <subcellularLocation>
        <location evidence="1">Cell membrane</location>
        <topology evidence="1">Peripheral membrane protein</topology>
        <orientation evidence="1">Cytoplasmic side</orientation>
    </subcellularLocation>
</comment>
<name>A0AAE1JLN7_9FABA</name>
<dbReference type="GO" id="GO:0005886">
    <property type="term" value="C:plasma membrane"/>
    <property type="evidence" value="ECO:0007669"/>
    <property type="project" value="UniProtKB-SubCell"/>
</dbReference>
<dbReference type="Gene3D" id="1.25.40.20">
    <property type="entry name" value="Ankyrin repeat-containing domain"/>
    <property type="match status" value="1"/>
</dbReference>
<comment type="caution">
    <text evidence="4">The sequence shown here is derived from an EMBL/GenBank/DDBJ whole genome shotgun (WGS) entry which is preliminary data.</text>
</comment>
<dbReference type="AlphaFoldDB" id="A0AAE1JLN7"/>